<dbReference type="InterPro" id="IPR001810">
    <property type="entry name" value="F-box_dom"/>
</dbReference>
<dbReference type="SMART" id="SM00256">
    <property type="entry name" value="FBOX"/>
    <property type="match status" value="1"/>
</dbReference>
<evidence type="ECO:0000256" key="1">
    <source>
        <dbReference type="ARBA" id="ARBA00022737"/>
    </source>
</evidence>
<keyword evidence="5" id="KW-1185">Reference proteome</keyword>
<dbReference type="GeneID" id="34520183"/>
<dbReference type="Pfam" id="PF02755">
    <property type="entry name" value="RPEL"/>
    <property type="match status" value="1"/>
</dbReference>
<accession>W6MP03</accession>
<dbReference type="Proteomes" id="UP000019384">
    <property type="component" value="Unassembled WGS sequence"/>
</dbReference>
<reference evidence="4" key="2">
    <citation type="submission" date="2014-02" db="EMBL/GenBank/DDBJ databases">
        <title>Complete DNA sequence of /Kuraishia capsulata/ illustrates novel genomic features among budding yeasts (/Saccharomycotina/).</title>
        <authorList>
            <person name="Morales L."/>
            <person name="Noel B."/>
            <person name="Porcel B."/>
            <person name="Marcet-Houben M."/>
            <person name="Hullo M-F."/>
            <person name="Sacerdot C."/>
            <person name="Tekaia F."/>
            <person name="Leh-Louis V."/>
            <person name="Despons L."/>
            <person name="Khanna V."/>
            <person name="Aury J-M."/>
            <person name="Barbe V."/>
            <person name="Couloux A."/>
            <person name="Labadie K."/>
            <person name="Pelletier E."/>
            <person name="Souciet J-L."/>
            <person name="Boekhout T."/>
            <person name="Gabaldon T."/>
            <person name="Wincker P."/>
            <person name="Dujon B."/>
        </authorList>
    </citation>
    <scope>NUCLEOTIDE SEQUENCE</scope>
    <source>
        <strain evidence="4">CBS 1993</strain>
    </source>
</reference>
<dbReference type="Pfam" id="PF12937">
    <property type="entry name" value="F-box-like"/>
    <property type="match status" value="1"/>
</dbReference>
<dbReference type="Gene3D" id="1.20.1280.50">
    <property type="match status" value="1"/>
</dbReference>
<feature type="domain" description="F-box" evidence="3">
    <location>
        <begin position="13"/>
        <end position="58"/>
    </location>
</feature>
<evidence type="ECO:0000313" key="5">
    <source>
        <dbReference type="Proteomes" id="UP000019384"/>
    </source>
</evidence>
<dbReference type="AlphaFoldDB" id="W6MP03"/>
<dbReference type="HOGENOM" id="CLU_1124703_0_0_1"/>
<protein>
    <recommendedName>
        <fullName evidence="3">F-box domain-containing protein</fullName>
    </recommendedName>
</protein>
<evidence type="ECO:0000259" key="3">
    <source>
        <dbReference type="PROSITE" id="PS50181"/>
    </source>
</evidence>
<dbReference type="InterPro" id="IPR004018">
    <property type="entry name" value="RPEL_repeat"/>
</dbReference>
<dbReference type="PROSITE" id="PS50181">
    <property type="entry name" value="FBOX"/>
    <property type="match status" value="1"/>
</dbReference>
<dbReference type="PROSITE" id="PS51073">
    <property type="entry name" value="RPEL"/>
    <property type="match status" value="1"/>
</dbReference>
<dbReference type="InterPro" id="IPR036047">
    <property type="entry name" value="F-box-like_dom_sf"/>
</dbReference>
<dbReference type="OrthoDB" id="10634032at2759"/>
<dbReference type="SUPFAM" id="SSF81383">
    <property type="entry name" value="F-box domain"/>
    <property type="match status" value="1"/>
</dbReference>
<sequence length="247" mass="29534">MEDQQLVSLVPDAFNILDLPAELMIRVFRYLDYADLLSLSRTNSRLRNVICDHYFNYILSLRNMTVKYKLNRWLQLLRPTRAEVFRMRMLNYRSFFYVFESGISENSFQHQFEVIRLFNAMLTRDRLRKLLAQRPTRSELIVRGILKPEQSDGSQAVNYANGHNSQFPLKTKIDRLEQENLSEILRLFIRGYERNRKRKNKNFVEFMRTVNFFESLVRSSEGKPFDKCVKKKVLLNVQIEGGRVRYV</sequence>
<name>W6MP03_9ASCO</name>
<proteinExistence type="predicted"/>
<keyword evidence="1" id="KW-0677">Repeat</keyword>
<feature type="repeat" description="RPEL" evidence="2">
    <location>
        <begin position="125"/>
        <end position="150"/>
    </location>
</feature>
<dbReference type="EMBL" id="HG793127">
    <property type="protein sequence ID" value="CDK26797.1"/>
    <property type="molecule type" value="Genomic_DNA"/>
</dbReference>
<organism evidence="4 5">
    <name type="scientific">Kuraishia capsulata CBS 1993</name>
    <dbReference type="NCBI Taxonomy" id="1382522"/>
    <lineage>
        <taxon>Eukaryota</taxon>
        <taxon>Fungi</taxon>
        <taxon>Dikarya</taxon>
        <taxon>Ascomycota</taxon>
        <taxon>Saccharomycotina</taxon>
        <taxon>Pichiomycetes</taxon>
        <taxon>Pichiales</taxon>
        <taxon>Pichiaceae</taxon>
        <taxon>Kuraishia</taxon>
    </lineage>
</organism>
<gene>
    <name evidence="4" type="ORF">KUCA_T00002771001</name>
</gene>
<evidence type="ECO:0000313" key="4">
    <source>
        <dbReference type="EMBL" id="CDK26797.1"/>
    </source>
</evidence>
<dbReference type="RefSeq" id="XP_022458795.1">
    <property type="nucleotide sequence ID" value="XM_022603051.1"/>
</dbReference>
<dbReference type="SMART" id="SM00707">
    <property type="entry name" value="RPEL"/>
    <property type="match status" value="2"/>
</dbReference>
<reference evidence="4" key="1">
    <citation type="submission" date="2013-12" db="EMBL/GenBank/DDBJ databases">
        <authorList>
            <person name="Genoscope - CEA"/>
        </authorList>
    </citation>
    <scope>NUCLEOTIDE SEQUENCE</scope>
    <source>
        <strain evidence="4">CBS 1993</strain>
    </source>
</reference>
<evidence type="ECO:0000256" key="2">
    <source>
        <dbReference type="PROSITE-ProRule" id="PRU00401"/>
    </source>
</evidence>
<dbReference type="CDD" id="cd09917">
    <property type="entry name" value="F-box_SF"/>
    <property type="match status" value="1"/>
</dbReference>